<keyword evidence="2" id="KW-1185">Reference proteome</keyword>
<dbReference type="Proteomes" id="UP001163603">
    <property type="component" value="Chromosome 12"/>
</dbReference>
<sequence length="522" mass="60185">MGSYNAYMCLESLVLPYNVDDKEIVLKFNSKKSFDYIKIDARGIKELSTIREANAGDDEFIIMCGWNRNCMVPILIPPFGFQSTIHSLVPSSAIPIAMGCHHLPFLLLWSPIKYILAKVTSGCQVPTHESQTDTMIEHLEELILEILIRLPVISLVRFRCVSKSWCAWIDSQHFISLHLQHSINTQTNLHVILSDCENKTDHYSLAFDEVFDEPLTKFNNVFTSDKGYKIVGSCNGLLCLSYSIPKNERLILWNPFTRKYKKLPTARVSKLRLSPAYRYGFGYDDVSNDYKVLKLIPSYGLKSYRHIGNEAEVYSLRLNSWKRVENFPYSEFKFLRSACFVNGSLYWLVYFESYRMEAQDFESPWLIVAFSLEDEEFRELPLPSTSNKDDDLKYLGVGESYDFDLAVLDGCLCFLKIYDSNAVEVWVMKQYGEEEFWSRLHLLIPDGFYDLDGSGFVKSLAYSKNGEKLLLETQQKALIWYDLKKSDNKVYTFPDVLPYFDANMCFESLISLGDGSKYDGSV</sequence>
<comment type="caution">
    <text evidence="1">The sequence shown here is derived from an EMBL/GenBank/DDBJ whole genome shotgun (WGS) entry which is preliminary data.</text>
</comment>
<organism evidence="1 2">
    <name type="scientific">Pistacia integerrima</name>
    <dbReference type="NCBI Taxonomy" id="434235"/>
    <lineage>
        <taxon>Eukaryota</taxon>
        <taxon>Viridiplantae</taxon>
        <taxon>Streptophyta</taxon>
        <taxon>Embryophyta</taxon>
        <taxon>Tracheophyta</taxon>
        <taxon>Spermatophyta</taxon>
        <taxon>Magnoliopsida</taxon>
        <taxon>eudicotyledons</taxon>
        <taxon>Gunneridae</taxon>
        <taxon>Pentapetalae</taxon>
        <taxon>rosids</taxon>
        <taxon>malvids</taxon>
        <taxon>Sapindales</taxon>
        <taxon>Anacardiaceae</taxon>
        <taxon>Pistacia</taxon>
    </lineage>
</organism>
<evidence type="ECO:0000313" key="1">
    <source>
        <dbReference type="EMBL" id="KAJ0016550.1"/>
    </source>
</evidence>
<proteinExistence type="predicted"/>
<reference evidence="2" key="1">
    <citation type="journal article" date="2023" name="G3 (Bethesda)">
        <title>Genome assembly and association tests identify interacting loci associated with vigor, precocity, and sex in interspecific pistachio rootstocks.</title>
        <authorList>
            <person name="Palmer W."/>
            <person name="Jacygrad E."/>
            <person name="Sagayaradj S."/>
            <person name="Cavanaugh K."/>
            <person name="Han R."/>
            <person name="Bertier L."/>
            <person name="Beede B."/>
            <person name="Kafkas S."/>
            <person name="Golino D."/>
            <person name="Preece J."/>
            <person name="Michelmore R."/>
        </authorList>
    </citation>
    <scope>NUCLEOTIDE SEQUENCE [LARGE SCALE GENOMIC DNA]</scope>
</reference>
<accession>A0ACC0XDY4</accession>
<evidence type="ECO:0000313" key="2">
    <source>
        <dbReference type="Proteomes" id="UP001163603"/>
    </source>
</evidence>
<dbReference type="EMBL" id="CM047747">
    <property type="protein sequence ID" value="KAJ0016550.1"/>
    <property type="molecule type" value="Genomic_DNA"/>
</dbReference>
<gene>
    <name evidence="1" type="ORF">Pint_09534</name>
</gene>
<protein>
    <submittedName>
        <fullName evidence="1">Uncharacterized protein</fullName>
    </submittedName>
</protein>
<name>A0ACC0XDY4_9ROSI</name>